<organism evidence="2 3">
    <name type="scientific">Toxocara canis</name>
    <name type="common">Canine roundworm</name>
    <dbReference type="NCBI Taxonomy" id="6265"/>
    <lineage>
        <taxon>Eukaryota</taxon>
        <taxon>Metazoa</taxon>
        <taxon>Ecdysozoa</taxon>
        <taxon>Nematoda</taxon>
        <taxon>Chromadorea</taxon>
        <taxon>Rhabditida</taxon>
        <taxon>Spirurina</taxon>
        <taxon>Ascaridomorpha</taxon>
        <taxon>Ascaridoidea</taxon>
        <taxon>Toxocaridae</taxon>
        <taxon>Toxocara</taxon>
    </lineage>
</organism>
<dbReference type="AlphaFoldDB" id="A0A183UTD4"/>
<accession>A0A183UTD4</accession>
<dbReference type="WBParaSite" id="TCNE_0001175401-mRNA-1">
    <property type="protein sequence ID" value="TCNE_0001175401-mRNA-1"/>
    <property type="gene ID" value="TCNE_0001175401"/>
</dbReference>
<protein>
    <submittedName>
        <fullName evidence="3">Transposase</fullName>
    </submittedName>
</protein>
<gene>
    <name evidence="1" type="ORF">TCNE_LOCUS11754</name>
</gene>
<evidence type="ECO:0000313" key="3">
    <source>
        <dbReference type="WBParaSite" id="TCNE_0001175401-mRNA-1"/>
    </source>
</evidence>
<reference evidence="1 2" key="2">
    <citation type="submission" date="2018-11" db="EMBL/GenBank/DDBJ databases">
        <authorList>
            <consortium name="Pathogen Informatics"/>
        </authorList>
    </citation>
    <scope>NUCLEOTIDE SEQUENCE [LARGE SCALE GENOMIC DNA]</scope>
</reference>
<keyword evidence="2" id="KW-1185">Reference proteome</keyword>
<name>A0A183UTD4_TOXCA</name>
<evidence type="ECO:0000313" key="2">
    <source>
        <dbReference type="Proteomes" id="UP000050794"/>
    </source>
</evidence>
<evidence type="ECO:0000313" key="1">
    <source>
        <dbReference type="EMBL" id="VDM43075.1"/>
    </source>
</evidence>
<dbReference type="Proteomes" id="UP000050794">
    <property type="component" value="Unassembled WGS sequence"/>
</dbReference>
<sequence>MHLRHAFTGDFGVKSLLRHAVNANRFCYIAAFLPYFVDPHPNDRHLPRSSGFSAFLLGTYTQNAASASAPRRPLAMIASCIYGNSFICRLFNAYGKVIDRTLITGYCRS</sequence>
<proteinExistence type="predicted"/>
<reference evidence="3" key="1">
    <citation type="submission" date="2016-06" db="UniProtKB">
        <authorList>
            <consortium name="WormBaseParasite"/>
        </authorList>
    </citation>
    <scope>IDENTIFICATION</scope>
</reference>
<dbReference type="EMBL" id="UYWY01020976">
    <property type="protein sequence ID" value="VDM43075.1"/>
    <property type="molecule type" value="Genomic_DNA"/>
</dbReference>